<accession>A0A844ZWM4</accession>
<dbReference type="PRINTS" id="PR00080">
    <property type="entry name" value="SDRFAMILY"/>
</dbReference>
<keyword evidence="5" id="KW-1185">Reference proteome</keyword>
<dbReference type="GO" id="GO:0030497">
    <property type="term" value="P:fatty acid elongation"/>
    <property type="evidence" value="ECO:0007669"/>
    <property type="project" value="TreeGrafter"/>
</dbReference>
<sequence length="263" mass="27413">MGKLTGRVAIVTGGSRGIGKAISEKLAKEGARIVIAATTLDVAEEATGAINAAGGEAIAMQTDVTDFGSVKQTVEQTINTFGRVDILVNNAGGSARGKMSLFCDSEEETWRHVLDTNMMGVFYACRSVINHMQERGEGAIINIGSVAGMIGLASQVDYSASKGAVIAFTQALAKETASRGVRVNCVSPGPIKSDAIRDIPPEMRDNLAFRQLVDSTGLGDFGEPEDIANLVALLASDEGKFITGQNYAVCGLMNLGLNTPLAG</sequence>
<dbReference type="InterPro" id="IPR002347">
    <property type="entry name" value="SDR_fam"/>
</dbReference>
<evidence type="ECO:0000256" key="2">
    <source>
        <dbReference type="RuleBase" id="RU000363"/>
    </source>
</evidence>
<dbReference type="Pfam" id="PF00106">
    <property type="entry name" value="adh_short"/>
    <property type="match status" value="1"/>
</dbReference>
<dbReference type="RefSeq" id="WP_160603409.1">
    <property type="nucleotide sequence ID" value="NZ_WTYX01000001.1"/>
</dbReference>
<dbReference type="EC" id="1.1.1.47" evidence="4"/>
<keyword evidence="4" id="KW-0560">Oxidoreductase</keyword>
<dbReference type="PANTHER" id="PTHR42760">
    <property type="entry name" value="SHORT-CHAIN DEHYDROGENASES/REDUCTASES FAMILY MEMBER"/>
    <property type="match status" value="1"/>
</dbReference>
<reference evidence="4 5" key="1">
    <citation type="submission" date="2019-12" db="EMBL/GenBank/DDBJ databases">
        <title>Genomic-based taxomic classification of the family Erythrobacteraceae.</title>
        <authorList>
            <person name="Xu L."/>
        </authorList>
    </citation>
    <scope>NUCLEOTIDE SEQUENCE [LARGE SCALE GENOMIC DNA]</scope>
    <source>
        <strain evidence="4 5">KCTC 52763</strain>
    </source>
</reference>
<dbReference type="FunFam" id="3.40.50.720:FF:000084">
    <property type="entry name" value="Short-chain dehydrogenase reductase"/>
    <property type="match status" value="1"/>
</dbReference>
<organism evidence="4 5">
    <name type="scientific">Pontixanthobacter aquaemixtae</name>
    <dbReference type="NCBI Taxonomy" id="1958940"/>
    <lineage>
        <taxon>Bacteria</taxon>
        <taxon>Pseudomonadati</taxon>
        <taxon>Pseudomonadota</taxon>
        <taxon>Alphaproteobacteria</taxon>
        <taxon>Sphingomonadales</taxon>
        <taxon>Erythrobacteraceae</taxon>
        <taxon>Pontixanthobacter</taxon>
    </lineage>
</organism>
<dbReference type="EMBL" id="WTYX01000001">
    <property type="protein sequence ID" value="MXO89899.1"/>
    <property type="molecule type" value="Genomic_DNA"/>
</dbReference>
<evidence type="ECO:0000313" key="5">
    <source>
        <dbReference type="Proteomes" id="UP000442714"/>
    </source>
</evidence>
<dbReference type="AlphaFoldDB" id="A0A844ZWM4"/>
<comment type="similarity">
    <text evidence="1 2">Belongs to the short-chain dehydrogenases/reductases (SDR) family.</text>
</comment>
<dbReference type="Proteomes" id="UP000442714">
    <property type="component" value="Unassembled WGS sequence"/>
</dbReference>
<dbReference type="InterPro" id="IPR036291">
    <property type="entry name" value="NAD(P)-bd_dom_sf"/>
</dbReference>
<evidence type="ECO:0000256" key="1">
    <source>
        <dbReference type="ARBA" id="ARBA00006484"/>
    </source>
</evidence>
<dbReference type="SMART" id="SM00822">
    <property type="entry name" value="PKS_KR"/>
    <property type="match status" value="1"/>
</dbReference>
<gene>
    <name evidence="4" type="ORF">GRI41_03620</name>
</gene>
<dbReference type="PRINTS" id="PR00081">
    <property type="entry name" value="GDHRDH"/>
</dbReference>
<comment type="caution">
    <text evidence="4">The sequence shown here is derived from an EMBL/GenBank/DDBJ whole genome shotgun (WGS) entry which is preliminary data.</text>
</comment>
<dbReference type="InterPro" id="IPR020904">
    <property type="entry name" value="Sc_DH/Rdtase_CS"/>
</dbReference>
<dbReference type="SUPFAM" id="SSF51735">
    <property type="entry name" value="NAD(P)-binding Rossmann-fold domains"/>
    <property type="match status" value="1"/>
</dbReference>
<dbReference type="InterPro" id="IPR057326">
    <property type="entry name" value="KR_dom"/>
</dbReference>
<dbReference type="PANTHER" id="PTHR42760:SF40">
    <property type="entry name" value="3-OXOACYL-[ACYL-CARRIER-PROTEIN] REDUCTASE, CHLOROPLASTIC"/>
    <property type="match status" value="1"/>
</dbReference>
<feature type="domain" description="Ketoreductase" evidence="3">
    <location>
        <begin position="7"/>
        <end position="194"/>
    </location>
</feature>
<dbReference type="OrthoDB" id="7500984at2"/>
<proteinExistence type="inferred from homology"/>
<protein>
    <submittedName>
        <fullName evidence="4">Glucose 1-dehydrogenase</fullName>
        <ecNumber evidence="4">1.1.1.47</ecNumber>
    </submittedName>
</protein>
<dbReference type="Gene3D" id="3.40.50.720">
    <property type="entry name" value="NAD(P)-binding Rossmann-like Domain"/>
    <property type="match status" value="1"/>
</dbReference>
<dbReference type="NCBIfam" id="NF005559">
    <property type="entry name" value="PRK07231.1"/>
    <property type="match status" value="1"/>
</dbReference>
<evidence type="ECO:0000313" key="4">
    <source>
        <dbReference type="EMBL" id="MXO89899.1"/>
    </source>
</evidence>
<name>A0A844ZWM4_9SPHN</name>
<dbReference type="GO" id="GO:0047936">
    <property type="term" value="F:glucose 1-dehydrogenase [NAD(P)+] activity"/>
    <property type="evidence" value="ECO:0007669"/>
    <property type="project" value="UniProtKB-EC"/>
</dbReference>
<evidence type="ECO:0000259" key="3">
    <source>
        <dbReference type="SMART" id="SM00822"/>
    </source>
</evidence>
<dbReference type="PROSITE" id="PS00061">
    <property type="entry name" value="ADH_SHORT"/>
    <property type="match status" value="1"/>
</dbReference>